<accession>B0VJ31</accession>
<reference evidence="1 2" key="1">
    <citation type="journal article" date="2008" name="J. Bacteriol.">
        <title>'Candidatus Cloacamonas acidaminovorans': genome sequence reconstruction provides a first glimpse of a new bacterial division.</title>
        <authorList>
            <person name="Pelletier E."/>
            <person name="Kreimeyer A."/>
            <person name="Bocs S."/>
            <person name="Rouy Z."/>
            <person name="Gyapay G."/>
            <person name="Chouari R."/>
            <person name="Riviere D."/>
            <person name="Ganesan A."/>
            <person name="Daegelen P."/>
            <person name="Sghir A."/>
            <person name="Cohen G.N."/>
            <person name="Medigue C."/>
            <person name="Weissenbach J."/>
            <person name="Le Paslier D."/>
        </authorList>
    </citation>
    <scope>NUCLEOTIDE SEQUENCE [LARGE SCALE GENOMIC DNA]</scope>
    <source>
        <strain evidence="2">Evry</strain>
    </source>
</reference>
<evidence type="ECO:0000313" key="2">
    <source>
        <dbReference type="Proteomes" id="UP000002019"/>
    </source>
</evidence>
<dbReference type="AlphaFoldDB" id="B0VJ31"/>
<name>B0VJ31_CLOAI</name>
<dbReference type="KEGG" id="caci:CLOAM1379"/>
<dbReference type="Proteomes" id="UP000002019">
    <property type="component" value="Chromosome"/>
</dbReference>
<dbReference type="HOGENOM" id="CLU_3166257_0_0_0"/>
<organism evidence="1 2">
    <name type="scientific">Cloacimonas acidaminovorans (strain Evry)</name>
    <dbReference type="NCBI Taxonomy" id="459349"/>
    <lineage>
        <taxon>Bacteria</taxon>
        <taxon>Pseudomonadati</taxon>
        <taxon>Candidatus Cloacimonadota</taxon>
        <taxon>Candidatus Cloacimonadia</taxon>
        <taxon>Candidatus Cloacimonadales</taxon>
        <taxon>Candidatus Cloacimonadaceae</taxon>
        <taxon>Candidatus Cloacimonas</taxon>
    </lineage>
</organism>
<protein>
    <submittedName>
        <fullName evidence="1">Uncharacterized protein</fullName>
    </submittedName>
</protein>
<dbReference type="EMBL" id="CU466930">
    <property type="protein sequence ID" value="CAO81232.1"/>
    <property type="molecule type" value="Genomic_DNA"/>
</dbReference>
<evidence type="ECO:0000313" key="1">
    <source>
        <dbReference type="EMBL" id="CAO81232.1"/>
    </source>
</evidence>
<gene>
    <name evidence="1" type="ordered locus">CLOAM1379</name>
</gene>
<proteinExistence type="predicted"/>
<sequence>MLFSFSGLYYKLRYQILGAAAKNYKVDFESVSNIALAAPFIFVPFLV</sequence>
<keyword evidence="2" id="KW-1185">Reference proteome</keyword>